<dbReference type="GO" id="GO:0044283">
    <property type="term" value="P:small molecule biosynthetic process"/>
    <property type="evidence" value="ECO:0007669"/>
    <property type="project" value="UniProtKB-ARBA"/>
</dbReference>
<evidence type="ECO:0000313" key="5">
    <source>
        <dbReference type="Proteomes" id="UP000286045"/>
    </source>
</evidence>
<sequence>MSSTNVDASKPPGNKYKVADIALIKYDRLLQKDPEEVARLFSACADWGFFYLDLRGEGTKGYIQKVDDLFAASRAYFAQPLEEKLKDTSQDIDIYNICGFKPMGPQGLDSGNMHQKSNGSENLRVPASLVYQPDAPSKLAFPVGMTSHETEFKGFIKESGAMARLILENLSDYLHLEGAQRFEAFHDASEPSTSSAVVQHYPTTNLPPNTSIGHFTHTDTGSITVLFNTEWGLQVHSPVTSEWEYVPPRDGCAIINVGDTLKFLSGLRLRSSLHRVVPFVDGWSSESPSRYACIFFLRAADTAKFTDADGVEWTAAQWLRRKFGSYRQPHEEQKKTTISTGKKGFAGLWDPESKHPADIVV</sequence>
<keyword evidence="5" id="KW-1185">Reference proteome</keyword>
<evidence type="ECO:0000259" key="3">
    <source>
        <dbReference type="PROSITE" id="PS51471"/>
    </source>
</evidence>
<accession>A0A439D8N6</accession>
<dbReference type="InterPro" id="IPR005123">
    <property type="entry name" value="Oxoglu/Fe-dep_dioxygenase_dom"/>
</dbReference>
<dbReference type="InterPro" id="IPR044861">
    <property type="entry name" value="IPNS-like_FE2OG_OXY"/>
</dbReference>
<dbReference type="SUPFAM" id="SSF51197">
    <property type="entry name" value="Clavaminate synthase-like"/>
    <property type="match status" value="1"/>
</dbReference>
<dbReference type="InterPro" id="IPR026992">
    <property type="entry name" value="DIOX_N"/>
</dbReference>
<dbReference type="PANTHER" id="PTHR47990">
    <property type="entry name" value="2-OXOGLUTARATE (2OG) AND FE(II)-DEPENDENT OXYGENASE SUPERFAMILY PROTEIN-RELATED"/>
    <property type="match status" value="1"/>
</dbReference>
<name>A0A439D8N6_9PEZI</name>
<dbReference type="AlphaFoldDB" id="A0A439D8N6"/>
<keyword evidence="2" id="KW-0479">Metal-binding</keyword>
<dbReference type="Pfam" id="PF03171">
    <property type="entry name" value="2OG-FeII_Oxy"/>
    <property type="match status" value="1"/>
</dbReference>
<dbReference type="Pfam" id="PF14226">
    <property type="entry name" value="DIOX_N"/>
    <property type="match status" value="1"/>
</dbReference>
<keyword evidence="2" id="KW-0408">Iron</keyword>
<dbReference type="Proteomes" id="UP000286045">
    <property type="component" value="Unassembled WGS sequence"/>
</dbReference>
<reference evidence="4 5" key="1">
    <citation type="submission" date="2018-12" db="EMBL/GenBank/DDBJ databases">
        <title>Draft genome sequence of Xylaria grammica IHI A82.</title>
        <authorList>
            <person name="Buettner E."/>
            <person name="Kellner H."/>
        </authorList>
    </citation>
    <scope>NUCLEOTIDE SEQUENCE [LARGE SCALE GENOMIC DNA]</scope>
    <source>
        <strain evidence="4 5">IHI A82</strain>
    </source>
</reference>
<gene>
    <name evidence="4" type="ORF">EKO27_g4337</name>
</gene>
<evidence type="ECO:0000313" key="4">
    <source>
        <dbReference type="EMBL" id="RWA10771.1"/>
    </source>
</evidence>
<dbReference type="InterPro" id="IPR027443">
    <property type="entry name" value="IPNS-like_sf"/>
</dbReference>
<feature type="domain" description="Fe2OG dioxygenase" evidence="3">
    <location>
        <begin position="192"/>
        <end position="299"/>
    </location>
</feature>
<evidence type="ECO:0000256" key="1">
    <source>
        <dbReference type="ARBA" id="ARBA00008056"/>
    </source>
</evidence>
<evidence type="ECO:0000256" key="2">
    <source>
        <dbReference type="RuleBase" id="RU003682"/>
    </source>
</evidence>
<dbReference type="InterPro" id="IPR050231">
    <property type="entry name" value="Iron_ascorbate_oxido_reductase"/>
</dbReference>
<comment type="caution">
    <text evidence="4">The sequence shown here is derived from an EMBL/GenBank/DDBJ whole genome shotgun (WGS) entry which is preliminary data.</text>
</comment>
<comment type="similarity">
    <text evidence="1 2">Belongs to the iron/ascorbate-dependent oxidoreductase family.</text>
</comment>
<keyword evidence="2" id="KW-0560">Oxidoreductase</keyword>
<protein>
    <recommendedName>
        <fullName evidence="3">Fe2OG dioxygenase domain-containing protein</fullName>
    </recommendedName>
</protein>
<proteinExistence type="inferred from homology"/>
<dbReference type="GO" id="GO:0016491">
    <property type="term" value="F:oxidoreductase activity"/>
    <property type="evidence" value="ECO:0007669"/>
    <property type="project" value="UniProtKB-KW"/>
</dbReference>
<dbReference type="GO" id="GO:0046872">
    <property type="term" value="F:metal ion binding"/>
    <property type="evidence" value="ECO:0007669"/>
    <property type="project" value="UniProtKB-KW"/>
</dbReference>
<dbReference type="Gene3D" id="2.60.120.330">
    <property type="entry name" value="B-lactam Antibiotic, Isopenicillin N Synthase, Chain"/>
    <property type="match status" value="1"/>
</dbReference>
<organism evidence="4 5">
    <name type="scientific">Xylaria grammica</name>
    <dbReference type="NCBI Taxonomy" id="363999"/>
    <lineage>
        <taxon>Eukaryota</taxon>
        <taxon>Fungi</taxon>
        <taxon>Dikarya</taxon>
        <taxon>Ascomycota</taxon>
        <taxon>Pezizomycotina</taxon>
        <taxon>Sordariomycetes</taxon>
        <taxon>Xylariomycetidae</taxon>
        <taxon>Xylariales</taxon>
        <taxon>Xylariaceae</taxon>
        <taxon>Xylaria</taxon>
    </lineage>
</organism>
<dbReference type="STRING" id="363999.A0A439D8N6"/>
<dbReference type="EMBL" id="RYZI01000102">
    <property type="protein sequence ID" value="RWA10771.1"/>
    <property type="molecule type" value="Genomic_DNA"/>
</dbReference>
<dbReference type="PROSITE" id="PS51471">
    <property type="entry name" value="FE2OG_OXY"/>
    <property type="match status" value="1"/>
</dbReference>